<gene>
    <name evidence="3" type="ORF">CHI95_18785</name>
</gene>
<comment type="caution">
    <text evidence="3">The sequence shown here is derived from an EMBL/GenBank/DDBJ whole genome shotgun (WGS) entry which is preliminary data.</text>
</comment>
<keyword evidence="2" id="KW-0732">Signal</keyword>
<dbReference type="InterPro" id="IPR009468">
    <property type="entry name" value="DUF1090"/>
</dbReference>
<sequence length="142" mass="16284">MIRNFMVAIILASISLSSAIAATDSCQEQRDDIKVKLEEALKNGNIAEQNSLKIALDKVNVYCTDERQSNRAKQNLSKKERKVKKEELDLEEAKAELDEAKINGEYLNVLKKERKTKEKELDLEEARAELKQAQDDYNRLTK</sequence>
<organism evidence="3 4">
    <name type="scientific">Providencia rettgeri</name>
    <dbReference type="NCBI Taxonomy" id="587"/>
    <lineage>
        <taxon>Bacteria</taxon>
        <taxon>Pseudomonadati</taxon>
        <taxon>Pseudomonadota</taxon>
        <taxon>Gammaproteobacteria</taxon>
        <taxon>Enterobacterales</taxon>
        <taxon>Morganellaceae</taxon>
        <taxon>Providencia</taxon>
    </lineage>
</organism>
<evidence type="ECO:0000256" key="2">
    <source>
        <dbReference type="SAM" id="SignalP"/>
    </source>
</evidence>
<dbReference type="AlphaFoldDB" id="A0A219X563"/>
<evidence type="ECO:0000313" key="3">
    <source>
        <dbReference type="EMBL" id="OZS73041.1"/>
    </source>
</evidence>
<accession>A0A219X563</accession>
<dbReference type="Proteomes" id="UP000216001">
    <property type="component" value="Unassembled WGS sequence"/>
</dbReference>
<protein>
    <submittedName>
        <fullName evidence="3">DUF1090 domain-containing protein</fullName>
    </submittedName>
</protein>
<dbReference type="EMBL" id="NOWC01000027">
    <property type="protein sequence ID" value="OZS73041.1"/>
    <property type="molecule type" value="Genomic_DNA"/>
</dbReference>
<evidence type="ECO:0000256" key="1">
    <source>
        <dbReference type="SAM" id="Coils"/>
    </source>
</evidence>
<evidence type="ECO:0000313" key="4">
    <source>
        <dbReference type="Proteomes" id="UP000216001"/>
    </source>
</evidence>
<name>A0A219X563_PRORE</name>
<feature type="signal peptide" evidence="2">
    <location>
        <begin position="1"/>
        <end position="21"/>
    </location>
</feature>
<dbReference type="Pfam" id="PF06476">
    <property type="entry name" value="DUF1090"/>
    <property type="match status" value="1"/>
</dbReference>
<reference evidence="3 4" key="1">
    <citation type="submission" date="2017-07" db="EMBL/GenBank/DDBJ databases">
        <title>blaIMP-27 on transferable plasmids in Proteus mirabilis and Providencia rettgeri.</title>
        <authorList>
            <person name="Potter R."/>
        </authorList>
    </citation>
    <scope>NUCLEOTIDE SEQUENCE [LARGE SCALE GENOMIC DNA]</scope>
    <source>
        <strain evidence="3 4">PR1</strain>
    </source>
</reference>
<keyword evidence="1" id="KW-0175">Coiled coil</keyword>
<proteinExistence type="predicted"/>
<dbReference type="KEGG" id="prg:RB151_P104546"/>
<feature type="chain" id="PRO_5011910174" evidence="2">
    <location>
        <begin position="22"/>
        <end position="142"/>
    </location>
</feature>
<feature type="coiled-coil region" evidence="1">
    <location>
        <begin position="69"/>
        <end position="136"/>
    </location>
</feature>